<evidence type="ECO:0000313" key="2">
    <source>
        <dbReference type="Proteomes" id="UP000790709"/>
    </source>
</evidence>
<keyword evidence="2" id="KW-1185">Reference proteome</keyword>
<evidence type="ECO:0000313" key="1">
    <source>
        <dbReference type="EMBL" id="KAH7918381.1"/>
    </source>
</evidence>
<gene>
    <name evidence="1" type="ORF">BV22DRAFT_1051764</name>
</gene>
<comment type="caution">
    <text evidence="1">The sequence shown here is derived from an EMBL/GenBank/DDBJ whole genome shotgun (WGS) entry which is preliminary data.</text>
</comment>
<organism evidence="1 2">
    <name type="scientific">Leucogyrophana mollusca</name>
    <dbReference type="NCBI Taxonomy" id="85980"/>
    <lineage>
        <taxon>Eukaryota</taxon>
        <taxon>Fungi</taxon>
        <taxon>Dikarya</taxon>
        <taxon>Basidiomycota</taxon>
        <taxon>Agaricomycotina</taxon>
        <taxon>Agaricomycetes</taxon>
        <taxon>Agaricomycetidae</taxon>
        <taxon>Boletales</taxon>
        <taxon>Boletales incertae sedis</taxon>
        <taxon>Leucogyrophana</taxon>
    </lineage>
</organism>
<proteinExistence type="predicted"/>
<dbReference type="Proteomes" id="UP000790709">
    <property type="component" value="Unassembled WGS sequence"/>
</dbReference>
<reference evidence="1" key="1">
    <citation type="journal article" date="2021" name="New Phytol.">
        <title>Evolutionary innovations through gain and loss of genes in the ectomycorrhizal Boletales.</title>
        <authorList>
            <person name="Wu G."/>
            <person name="Miyauchi S."/>
            <person name="Morin E."/>
            <person name="Kuo A."/>
            <person name="Drula E."/>
            <person name="Varga T."/>
            <person name="Kohler A."/>
            <person name="Feng B."/>
            <person name="Cao Y."/>
            <person name="Lipzen A."/>
            <person name="Daum C."/>
            <person name="Hundley H."/>
            <person name="Pangilinan J."/>
            <person name="Johnson J."/>
            <person name="Barry K."/>
            <person name="LaButti K."/>
            <person name="Ng V."/>
            <person name="Ahrendt S."/>
            <person name="Min B."/>
            <person name="Choi I.G."/>
            <person name="Park H."/>
            <person name="Plett J.M."/>
            <person name="Magnuson J."/>
            <person name="Spatafora J.W."/>
            <person name="Nagy L.G."/>
            <person name="Henrissat B."/>
            <person name="Grigoriev I.V."/>
            <person name="Yang Z.L."/>
            <person name="Xu J."/>
            <person name="Martin F.M."/>
        </authorList>
    </citation>
    <scope>NUCLEOTIDE SEQUENCE</scope>
    <source>
        <strain evidence="1">KUC20120723A-06</strain>
    </source>
</reference>
<dbReference type="EMBL" id="MU266795">
    <property type="protein sequence ID" value="KAH7918381.1"/>
    <property type="molecule type" value="Genomic_DNA"/>
</dbReference>
<protein>
    <submittedName>
        <fullName evidence="1">Uncharacterized protein</fullName>
    </submittedName>
</protein>
<sequence length="171" mass="19206">MFDPDGLKKNSTPNPKKRIFGLFQPMPDDSPVTVAEISARTSRLLKNDRFMGEEPNYVLTDDICTIINSAMRGSETLAKVLRQPGVLNPTNGKKFIVVILTSVYYCLHRRVIGNTSSDCTIHIDHEVIMFGTRIDGTLHNKLAADSTYWARLEEYIMNVISTHVAPPNPEE</sequence>
<accession>A0ACB8AXX1</accession>
<name>A0ACB8AXX1_9AGAM</name>